<feature type="compositionally biased region" description="Low complexity" evidence="1">
    <location>
        <begin position="223"/>
        <end position="233"/>
    </location>
</feature>
<evidence type="ECO:0000313" key="3">
    <source>
        <dbReference type="Proteomes" id="UP001212997"/>
    </source>
</evidence>
<feature type="compositionally biased region" description="Low complexity" evidence="1">
    <location>
        <begin position="37"/>
        <end position="48"/>
    </location>
</feature>
<feature type="compositionally biased region" description="Gly residues" evidence="1">
    <location>
        <begin position="73"/>
        <end position="82"/>
    </location>
</feature>
<feature type="region of interest" description="Disordered" evidence="1">
    <location>
        <begin position="1"/>
        <end position="151"/>
    </location>
</feature>
<accession>A0AAD5UV19</accession>
<feature type="region of interest" description="Disordered" evidence="1">
    <location>
        <begin position="361"/>
        <end position="438"/>
    </location>
</feature>
<dbReference type="EMBL" id="JANAWD010000608">
    <property type="protein sequence ID" value="KAJ3477306.1"/>
    <property type="molecule type" value="Genomic_DNA"/>
</dbReference>
<dbReference type="Proteomes" id="UP001212997">
    <property type="component" value="Unassembled WGS sequence"/>
</dbReference>
<gene>
    <name evidence="2" type="ORF">NLI96_g10556</name>
</gene>
<feature type="compositionally biased region" description="Low complexity" evidence="1">
    <location>
        <begin position="1"/>
        <end position="24"/>
    </location>
</feature>
<feature type="compositionally biased region" description="Polar residues" evidence="1">
    <location>
        <begin position="89"/>
        <end position="102"/>
    </location>
</feature>
<keyword evidence="3" id="KW-1185">Reference proteome</keyword>
<feature type="compositionally biased region" description="Polar residues" evidence="1">
    <location>
        <begin position="382"/>
        <end position="391"/>
    </location>
</feature>
<sequence length="870" mass="94292">MASDNTSTPASRSSSSDCSRSSDPGYALFPDSDIVIPFSSSPPTSSPFYAHAPFDETLAGSDDKVVTEPPSIGGAGLPGGPEGTKETESQTPNLAHSTTPLWSPTAAKASLKGLEESSNPSLSVSCKKDTQQHAYTHNSSGSSDSISSPSKLDSLASQTMFAAELDMLLLELLREQELRIDSASSSSSLSQAHTNTTELALDLDANQTRSDLPPQISNPLPISGRGSTSSPRSSVDVLHCLAINSQSGSVGSSFAKQDNGTIAFGVSTQPPFAPTDLSQEPCHISPDLAVHPGLPSSVSPWIGAGPCVSSREIPLRTPHLTTPTQIVPCAPKKRRADILHGHSSSANRILEDVGNSLGVRTSISDGSAETAPPSLKKRKTSHIPSTGSQISEHGPPSRISLSRRRENGQPLYASKPASLRKAASLRSEPSPGRVDHENKISTWLKGIPEEEALVDDNREHPQQENMEQCPPTEPVTPAIKPCRTILGATFAISPLPSPLPIIAPPAYILIPRAPSGTEAIAEERLATMLVKEQKERLGDSLPVLHDMQRLQECDDPGAKSCKSAATSEYFDQLDSDGSTDRDTPTENRLMDCTEDRTASIDGDSVDGESLLETPLGVNMAIQEDFRREVIEWILGLHPRPLKTKSCQKLCEQLSSHPDIRWHAAQLLTRFFARLGTFRDKTQNDRVIYDSSDTAFVWDITIACIALSVKFHRDVLHPLCPILADEFLMLAPHSISYEDFESAQREIFSTFSFCLGSTTPEWEASQRAAWETLSDALLDIDYLRFPVSLLTGCALVLGITDTLILKAKVNSASAMVHRSDRWRSRKGARCDCGKQRQAAQRVVKNVEADIRELLGSDEVRYVLMSVPWVRH</sequence>
<reference evidence="2" key="1">
    <citation type="submission" date="2022-07" db="EMBL/GenBank/DDBJ databases">
        <title>Genome Sequence of Physisporinus lineatus.</title>
        <authorList>
            <person name="Buettner E."/>
        </authorList>
    </citation>
    <scope>NUCLEOTIDE SEQUENCE</scope>
    <source>
        <strain evidence="2">VT162</strain>
    </source>
</reference>
<evidence type="ECO:0000256" key="1">
    <source>
        <dbReference type="SAM" id="MobiDB-lite"/>
    </source>
</evidence>
<protein>
    <submittedName>
        <fullName evidence="2">Uncharacterized protein</fullName>
    </submittedName>
</protein>
<comment type="caution">
    <text evidence="2">The sequence shown here is derived from an EMBL/GenBank/DDBJ whole genome shotgun (WGS) entry which is preliminary data.</text>
</comment>
<proteinExistence type="predicted"/>
<feature type="region of interest" description="Disordered" evidence="1">
    <location>
        <begin position="208"/>
        <end position="233"/>
    </location>
</feature>
<feature type="compositionally biased region" description="Polar residues" evidence="1">
    <location>
        <begin position="208"/>
        <end position="220"/>
    </location>
</feature>
<name>A0AAD5UV19_9APHY</name>
<evidence type="ECO:0000313" key="2">
    <source>
        <dbReference type="EMBL" id="KAJ3477306.1"/>
    </source>
</evidence>
<feature type="compositionally biased region" description="Low complexity" evidence="1">
    <location>
        <begin position="139"/>
        <end position="151"/>
    </location>
</feature>
<dbReference type="Gene3D" id="1.10.472.10">
    <property type="entry name" value="Cyclin-like"/>
    <property type="match status" value="1"/>
</dbReference>
<dbReference type="AlphaFoldDB" id="A0AAD5UV19"/>
<organism evidence="2 3">
    <name type="scientific">Meripilus lineatus</name>
    <dbReference type="NCBI Taxonomy" id="2056292"/>
    <lineage>
        <taxon>Eukaryota</taxon>
        <taxon>Fungi</taxon>
        <taxon>Dikarya</taxon>
        <taxon>Basidiomycota</taxon>
        <taxon>Agaricomycotina</taxon>
        <taxon>Agaricomycetes</taxon>
        <taxon>Polyporales</taxon>
        <taxon>Meripilaceae</taxon>
        <taxon>Meripilus</taxon>
    </lineage>
</organism>